<dbReference type="AlphaFoldDB" id="A0A7S3JYQ7"/>
<evidence type="ECO:0000256" key="1">
    <source>
        <dbReference type="SAM" id="MobiDB-lite"/>
    </source>
</evidence>
<name>A0A7S3JYQ7_9STRA</name>
<sequence length="475" mass="53825">MSTRKVTSTQVLNEVQSMLKEDDDLRKAVDSWNLTFRQVIKSLAKRFNVTEASVKKNQAKIIEHMMKLTDEQGNITDRVRRVRNLKKGDKLIVEREYPHECGFYLAEAANDQNKGSIDIYRISKDGDHLSNKIETVQIYSPDDFRRVSTIENGIPVNKIHKFGQRAKEFAPGIKLGKLCYILPNTNFDNQSTAVKITMEEARNRKIKWPARALDASKASGSLINMLWKICENMQPHQNIAPFKLLGIDVYIIAHFDDINASSDIVYHNQDTYKKASQLDWNNDIYRNALNAIQNEPPDLPDPPEGYLANSRLLHDSLPPPSKQSSEKKRKKKAPPNESHPHDVPVTKRHKKPRFEKHNLQEINNQVSSINIPQTVAPQTSSPGNKILPPSPQLSGILRKYSPKISEQLPSYGIHNLATFCMHSSIRDILEDSLDVKHLTASRLINEVNTAYQASLSSPTSLPLFDSLHTSIAGLY</sequence>
<evidence type="ECO:0000313" key="2">
    <source>
        <dbReference type="EMBL" id="CAE0367240.1"/>
    </source>
</evidence>
<dbReference type="EMBL" id="HBIJ01011697">
    <property type="protein sequence ID" value="CAE0367240.1"/>
    <property type="molecule type" value="Transcribed_RNA"/>
</dbReference>
<feature type="region of interest" description="Disordered" evidence="1">
    <location>
        <begin position="292"/>
        <end position="353"/>
    </location>
</feature>
<organism evidence="2">
    <name type="scientific">Aureoumbra lagunensis</name>
    <dbReference type="NCBI Taxonomy" id="44058"/>
    <lineage>
        <taxon>Eukaryota</taxon>
        <taxon>Sar</taxon>
        <taxon>Stramenopiles</taxon>
        <taxon>Ochrophyta</taxon>
        <taxon>Pelagophyceae</taxon>
        <taxon>Pelagomonadales</taxon>
        <taxon>Aureoumbra</taxon>
    </lineage>
</organism>
<accession>A0A7S3JYQ7</accession>
<gene>
    <name evidence="2" type="ORF">ALAG00032_LOCUS7989</name>
</gene>
<protein>
    <submittedName>
        <fullName evidence="2">Uncharacterized protein</fullName>
    </submittedName>
</protein>
<proteinExistence type="predicted"/>
<reference evidence="2" key="1">
    <citation type="submission" date="2021-01" db="EMBL/GenBank/DDBJ databases">
        <authorList>
            <person name="Corre E."/>
            <person name="Pelletier E."/>
            <person name="Niang G."/>
            <person name="Scheremetjew M."/>
            <person name="Finn R."/>
            <person name="Kale V."/>
            <person name="Holt S."/>
            <person name="Cochrane G."/>
            <person name="Meng A."/>
            <person name="Brown T."/>
            <person name="Cohen L."/>
        </authorList>
    </citation>
    <scope>NUCLEOTIDE SEQUENCE</scope>
    <source>
        <strain evidence="2">CCMP1510</strain>
    </source>
</reference>